<gene>
    <name evidence="2" type="ORF">WJX75_000118</name>
</gene>
<evidence type="ECO:0000313" key="3">
    <source>
        <dbReference type="Proteomes" id="UP001491310"/>
    </source>
</evidence>
<reference evidence="2 3" key="1">
    <citation type="journal article" date="2024" name="Nat. Commun.">
        <title>Phylogenomics reveals the evolutionary origins of lichenization in chlorophyte algae.</title>
        <authorList>
            <person name="Puginier C."/>
            <person name="Libourel C."/>
            <person name="Otte J."/>
            <person name="Skaloud P."/>
            <person name="Haon M."/>
            <person name="Grisel S."/>
            <person name="Petersen M."/>
            <person name="Berrin J.G."/>
            <person name="Delaux P.M."/>
            <person name="Dal Grande F."/>
            <person name="Keller J."/>
        </authorList>
    </citation>
    <scope>NUCLEOTIDE SEQUENCE [LARGE SCALE GENOMIC DNA]</scope>
    <source>
        <strain evidence="2 3">SAG 216-7</strain>
    </source>
</reference>
<feature type="compositionally biased region" description="Basic and acidic residues" evidence="1">
    <location>
        <begin position="101"/>
        <end position="121"/>
    </location>
</feature>
<dbReference type="Proteomes" id="UP001491310">
    <property type="component" value="Unassembled WGS sequence"/>
</dbReference>
<keyword evidence="3" id="KW-1185">Reference proteome</keyword>
<sequence>MQVPFCHANVLRQAVPAVVVVGTLKVVKLKDDQWNVIWLPLSEDIVHALYKYVQTGEKSTYPFFMHFFDTFLRLSGHNGLTRSLAEGGQSQESPANTPDKAPGEASKDNAAPKDKAPKEGEGSADVAGSRNQALPQGTDPASLKALHEEEIRLGDVGGSIEFVFSAGGSQGGRLAFLVAEIKKDLKKGWEAHACQLCAQLYTLLAKNFVEHQHQGPVYGLLTDLSNWVLFEVRPAESLQPGQSVKAVISYSSVKSCFSQDTASNFHIVALEDVKDVVAFIAALFVADIHTKSGQWLQERLDTYTTRLDSAAEKFRSSKTLRLTTASRKRNIDECV</sequence>
<accession>A0ABR2YIL6</accession>
<organism evidence="2 3">
    <name type="scientific">Coccomyxa subellipsoidea</name>
    <dbReference type="NCBI Taxonomy" id="248742"/>
    <lineage>
        <taxon>Eukaryota</taxon>
        <taxon>Viridiplantae</taxon>
        <taxon>Chlorophyta</taxon>
        <taxon>core chlorophytes</taxon>
        <taxon>Trebouxiophyceae</taxon>
        <taxon>Trebouxiophyceae incertae sedis</taxon>
        <taxon>Coccomyxaceae</taxon>
        <taxon>Coccomyxa</taxon>
    </lineage>
</organism>
<protein>
    <submittedName>
        <fullName evidence="2">Uncharacterized protein</fullName>
    </submittedName>
</protein>
<feature type="region of interest" description="Disordered" evidence="1">
    <location>
        <begin position="82"/>
        <end position="139"/>
    </location>
</feature>
<evidence type="ECO:0000313" key="2">
    <source>
        <dbReference type="EMBL" id="KAK9906331.1"/>
    </source>
</evidence>
<comment type="caution">
    <text evidence="2">The sequence shown here is derived from an EMBL/GenBank/DDBJ whole genome shotgun (WGS) entry which is preliminary data.</text>
</comment>
<evidence type="ECO:0000256" key="1">
    <source>
        <dbReference type="SAM" id="MobiDB-lite"/>
    </source>
</evidence>
<proteinExistence type="predicted"/>
<dbReference type="EMBL" id="JALJOT010000010">
    <property type="protein sequence ID" value="KAK9906331.1"/>
    <property type="molecule type" value="Genomic_DNA"/>
</dbReference>
<name>A0ABR2YIL6_9CHLO</name>